<name>A0A1B8GUN7_9PEZI</name>
<reference evidence="1 2" key="1">
    <citation type="submission" date="2016-03" db="EMBL/GenBank/DDBJ databases">
        <title>Comparative genomics of Pseudogymnoascus destructans, the fungus causing white-nose syndrome of bats.</title>
        <authorList>
            <person name="Palmer J.M."/>
            <person name="Drees K.P."/>
            <person name="Foster J.T."/>
            <person name="Lindner D.L."/>
        </authorList>
    </citation>
    <scope>NUCLEOTIDE SEQUENCE [LARGE SCALE GENOMIC DNA]</scope>
    <source>
        <strain evidence="1 2">UAMH 10579</strain>
    </source>
</reference>
<dbReference type="OrthoDB" id="3438857at2759"/>
<evidence type="ECO:0000313" key="2">
    <source>
        <dbReference type="Proteomes" id="UP000091956"/>
    </source>
</evidence>
<dbReference type="AlphaFoldDB" id="A0A1B8GUN7"/>
<keyword evidence="2" id="KW-1185">Reference proteome</keyword>
<sequence length="222" mass="24832">MSCHFQPHGASCACDPNLSQQEYESFEPYNTGYYSNARRSYGDGSDSHSNINLSYGDETNFHSNAYQSFGDDANYQANAYHSFVDGTGSYGYPSFGQDFDGYSSYGHSYGYPQQYEQYGSPYPEPPRQYAQQYGCSYQDFDSCGGGCCAVDMSSTGYYTPSYYDYLWPPVMVETVENVEEFTMKRETGPMAGTKSRGPRKRAGGRRGREYYGSYGMGGCGMM</sequence>
<organism evidence="1 2">
    <name type="scientific">Pseudogymnoascus verrucosus</name>
    <dbReference type="NCBI Taxonomy" id="342668"/>
    <lineage>
        <taxon>Eukaryota</taxon>
        <taxon>Fungi</taxon>
        <taxon>Dikarya</taxon>
        <taxon>Ascomycota</taxon>
        <taxon>Pezizomycotina</taxon>
        <taxon>Leotiomycetes</taxon>
        <taxon>Thelebolales</taxon>
        <taxon>Thelebolaceae</taxon>
        <taxon>Pseudogymnoascus</taxon>
    </lineage>
</organism>
<evidence type="ECO:0000313" key="1">
    <source>
        <dbReference type="EMBL" id="OBT99541.1"/>
    </source>
</evidence>
<protein>
    <submittedName>
        <fullName evidence="1">Uncharacterized protein</fullName>
    </submittedName>
</protein>
<dbReference type="RefSeq" id="XP_018133274.1">
    <property type="nucleotide sequence ID" value="XM_018272297.1"/>
</dbReference>
<proteinExistence type="predicted"/>
<reference evidence="2" key="2">
    <citation type="journal article" date="2018" name="Nat. Commun.">
        <title>Extreme sensitivity to ultraviolet light in the fungal pathogen causing white-nose syndrome of bats.</title>
        <authorList>
            <person name="Palmer J.M."/>
            <person name="Drees K.P."/>
            <person name="Foster J.T."/>
            <person name="Lindner D.L."/>
        </authorList>
    </citation>
    <scope>NUCLEOTIDE SEQUENCE [LARGE SCALE GENOMIC DNA]</scope>
    <source>
        <strain evidence="2">UAMH 10579</strain>
    </source>
</reference>
<dbReference type="Proteomes" id="UP000091956">
    <property type="component" value="Unassembled WGS sequence"/>
</dbReference>
<dbReference type="EMBL" id="KV460212">
    <property type="protein sequence ID" value="OBT99541.1"/>
    <property type="molecule type" value="Genomic_DNA"/>
</dbReference>
<dbReference type="STRING" id="342668.A0A1B8GUN7"/>
<dbReference type="GeneID" id="28836179"/>
<accession>A0A1B8GUN7</accession>
<gene>
    <name evidence="1" type="ORF">VE01_02793</name>
</gene>